<feature type="transmembrane region" description="Helical" evidence="2">
    <location>
        <begin position="186"/>
        <end position="206"/>
    </location>
</feature>
<dbReference type="Pfam" id="PF09586">
    <property type="entry name" value="YfhO"/>
    <property type="match status" value="1"/>
</dbReference>
<name>A0ABS1MXB5_9ACTN</name>
<comment type="caution">
    <text evidence="3">The sequence shown here is derived from an EMBL/GenBank/DDBJ whole genome shotgun (WGS) entry which is preliminary data.</text>
</comment>
<keyword evidence="4" id="KW-1185">Reference proteome</keyword>
<feature type="transmembrane region" description="Helical" evidence="2">
    <location>
        <begin position="213"/>
        <end position="242"/>
    </location>
</feature>
<feature type="transmembrane region" description="Helical" evidence="2">
    <location>
        <begin position="36"/>
        <end position="57"/>
    </location>
</feature>
<protein>
    <submittedName>
        <fullName evidence="3">YfhO family protein</fullName>
    </submittedName>
</protein>
<evidence type="ECO:0000256" key="2">
    <source>
        <dbReference type="SAM" id="Phobius"/>
    </source>
</evidence>
<keyword evidence="2" id="KW-1133">Transmembrane helix</keyword>
<reference evidence="3 4" key="1">
    <citation type="submission" date="2021-01" db="EMBL/GenBank/DDBJ databases">
        <title>WGS of actinomycetes isolated from Thailand.</title>
        <authorList>
            <person name="Thawai C."/>
        </authorList>
    </citation>
    <scope>NUCLEOTIDE SEQUENCE [LARGE SCALE GENOMIC DNA]</scope>
    <source>
        <strain evidence="3 4">CH9-7</strain>
    </source>
</reference>
<proteinExistence type="predicted"/>
<evidence type="ECO:0000313" key="3">
    <source>
        <dbReference type="EMBL" id="MBL1092370.1"/>
    </source>
</evidence>
<feature type="transmembrane region" description="Helical" evidence="2">
    <location>
        <begin position="133"/>
        <end position="155"/>
    </location>
</feature>
<feature type="transmembrane region" description="Helical" evidence="2">
    <location>
        <begin position="346"/>
        <end position="367"/>
    </location>
</feature>
<keyword evidence="2" id="KW-0812">Transmembrane</keyword>
<feature type="transmembrane region" description="Helical" evidence="2">
    <location>
        <begin position="321"/>
        <end position="340"/>
    </location>
</feature>
<gene>
    <name evidence="3" type="ORF">JK360_23765</name>
</gene>
<feature type="transmembrane region" description="Helical" evidence="2">
    <location>
        <begin position="107"/>
        <end position="127"/>
    </location>
</feature>
<dbReference type="InterPro" id="IPR018580">
    <property type="entry name" value="Uncharacterised_YfhO"/>
</dbReference>
<evidence type="ECO:0000313" key="4">
    <source>
        <dbReference type="Proteomes" id="UP000629371"/>
    </source>
</evidence>
<organism evidence="3 4">
    <name type="scientific">Streptomyces siderophoricus</name>
    <dbReference type="NCBI Taxonomy" id="2802281"/>
    <lineage>
        <taxon>Bacteria</taxon>
        <taxon>Bacillati</taxon>
        <taxon>Actinomycetota</taxon>
        <taxon>Actinomycetes</taxon>
        <taxon>Kitasatosporales</taxon>
        <taxon>Streptomycetaceae</taxon>
        <taxon>Streptomyces</taxon>
    </lineage>
</organism>
<feature type="transmembrane region" description="Helical" evidence="2">
    <location>
        <begin position="379"/>
        <end position="397"/>
    </location>
</feature>
<feature type="transmembrane region" description="Helical" evidence="2">
    <location>
        <begin position="469"/>
        <end position="492"/>
    </location>
</feature>
<dbReference type="PANTHER" id="PTHR38454">
    <property type="entry name" value="INTEGRAL MEMBRANE PROTEIN-RELATED"/>
    <property type="match status" value="1"/>
</dbReference>
<keyword evidence="2" id="KW-0472">Membrane</keyword>
<sequence>MAPTPATPQEAVRPREVARPLPGADRPAAARPPRRWAAPCTAAALSTVAYCLGLALYGSYPFGPRSRAVNDLGNQFVPFHARLWDLLHGEATGDLFFNWSSGYGVPFLADFVTYLMNPFSLLVGLFPRELADLPVFLVTLCSIGLAAALMTVLLGRLHPGSGTLRALLSVGYALCAWVLNDGAADPMWMWGPVALPLLGIAADWCLRRTRWVAAALLVALAWAGNFYTAAMATLATGLVLAVRLATAAGMPPGARLRAAGRAVTAALTGIGLAAPVLTVTLRASRAAQPAPPVSYEERPTVLYQLAQLLPGGHGGVPTPNIFIGVPGLLLVAAFPFVRAVPGRARTAWYALALGVAASFVWKPTILLWHGLALPNGSPYRAAFVLSGILVMISWLALAHRPRPGELAAGGAVVALLAWVCRDQGAVGAATWLLVAGGGAAALAALVALAAPAVPAALPPVGARTGPRTALTAALAGTVLLTSAYTVFSVTAVRGKIAWFRPKITMTRGSLAARAGLAARDDWPRSRTDPGPHEFANNDPLLLGGEGGSYYSSYVPAATARALAGLGAGWYMRGRHTLSFEDPVGRALMGVSSSLLPAPQDPRGAFTVDRARPAPAPLLTVRSRLAAPPRGPESVFARQERVLGTPVYEVPELTSTAGTAPVRGRGGWLLPPSALPAAAAPLAGPNGAGTTFTARCTPGGTVVWYAPWFWGQVSGLGTRTKGIGRADTTANPVRVLGRVPDDGTVTVRFIGRGRQWLPARPLGCLPPGALERAVRALRGPVALSAGGHQLTARLPRGSRGHAVLALPAVRGWGCAVDGGPRRAPASYGGLLTVPLRPGATRLSCAYVPPGLSAGLAASGAAGLAAGAVAVGGQLRGRGRSRRRTTKETRG</sequence>
<accession>A0ABS1MXB5</accession>
<dbReference type="PANTHER" id="PTHR38454:SF1">
    <property type="entry name" value="INTEGRAL MEMBRANE PROTEIN"/>
    <property type="match status" value="1"/>
</dbReference>
<feature type="transmembrane region" description="Helical" evidence="2">
    <location>
        <begin position="432"/>
        <end position="457"/>
    </location>
</feature>
<dbReference type="Proteomes" id="UP000629371">
    <property type="component" value="Unassembled WGS sequence"/>
</dbReference>
<evidence type="ECO:0000256" key="1">
    <source>
        <dbReference type="SAM" id="MobiDB-lite"/>
    </source>
</evidence>
<feature type="compositionally biased region" description="Low complexity" evidence="1">
    <location>
        <begin position="19"/>
        <end position="31"/>
    </location>
</feature>
<dbReference type="EMBL" id="JAERRI010000013">
    <property type="protein sequence ID" value="MBL1092370.1"/>
    <property type="molecule type" value="Genomic_DNA"/>
</dbReference>
<feature type="region of interest" description="Disordered" evidence="1">
    <location>
        <begin position="1"/>
        <end position="31"/>
    </location>
</feature>
<dbReference type="RefSeq" id="WP_201807664.1">
    <property type="nucleotide sequence ID" value="NZ_JAERRI010000013.1"/>
</dbReference>